<evidence type="ECO:0000259" key="4">
    <source>
        <dbReference type="PROSITE" id="PS50893"/>
    </source>
</evidence>
<evidence type="ECO:0000256" key="1">
    <source>
        <dbReference type="ARBA" id="ARBA00022448"/>
    </source>
</evidence>
<dbReference type="InterPro" id="IPR003439">
    <property type="entry name" value="ABC_transporter-like_ATP-bd"/>
</dbReference>
<dbReference type="GO" id="GO:0005524">
    <property type="term" value="F:ATP binding"/>
    <property type="evidence" value="ECO:0007669"/>
    <property type="project" value="UniProtKB-KW"/>
</dbReference>
<accession>E7N2E2</accession>
<dbReference type="HOGENOM" id="CLU_000604_1_1_9"/>
<protein>
    <submittedName>
        <fullName evidence="5">ABC transporter, ATP-binding protein</fullName>
    </submittedName>
</protein>
<dbReference type="PANTHER" id="PTHR42781:SF4">
    <property type="entry name" value="SPERMIDINE_PUTRESCINE IMPORT ATP-BINDING PROTEIN POTA"/>
    <property type="match status" value="1"/>
</dbReference>
<dbReference type="RefSeq" id="WP_009349818.1">
    <property type="nucleotide sequence ID" value="NZ_GL638136.1"/>
</dbReference>
<proteinExistence type="predicted"/>
<dbReference type="InterPro" id="IPR017871">
    <property type="entry name" value="ABC_transporter-like_CS"/>
</dbReference>
<dbReference type="SUPFAM" id="SSF52540">
    <property type="entry name" value="P-loop containing nucleoside triphosphate hydrolases"/>
    <property type="match status" value="1"/>
</dbReference>
<dbReference type="InterPro" id="IPR027417">
    <property type="entry name" value="P-loop_NTPase"/>
</dbReference>
<reference evidence="5 6" key="1">
    <citation type="submission" date="2010-08" db="EMBL/GenBank/DDBJ databases">
        <authorList>
            <person name="Weinstock G."/>
            <person name="Sodergren E."/>
            <person name="Clifton S."/>
            <person name="Fulton L."/>
            <person name="Fulton B."/>
            <person name="Courtney L."/>
            <person name="Fronick C."/>
            <person name="Harrison M."/>
            <person name="Strong C."/>
            <person name="Farmer C."/>
            <person name="Delahaunty K."/>
            <person name="Markovic C."/>
            <person name="Hall O."/>
            <person name="Minx P."/>
            <person name="Tomlinson C."/>
            <person name="Mitreva M."/>
            <person name="Hou S."/>
            <person name="Chen J."/>
            <person name="Wollam A."/>
            <person name="Pepin K.H."/>
            <person name="Johnson M."/>
            <person name="Bhonagiri V."/>
            <person name="Zhang X."/>
            <person name="Suruliraj S."/>
            <person name="Warren W."/>
            <person name="Chinwalla A."/>
            <person name="Mardis E.R."/>
            <person name="Wilson R.K."/>
        </authorList>
    </citation>
    <scope>NUCLEOTIDE SEQUENCE [LARGE SCALE GENOMIC DNA]</scope>
    <source>
        <strain evidence="5 6">F0399</strain>
    </source>
</reference>
<evidence type="ECO:0000256" key="2">
    <source>
        <dbReference type="ARBA" id="ARBA00022741"/>
    </source>
</evidence>
<dbReference type="InterPro" id="IPR003593">
    <property type="entry name" value="AAA+_ATPase"/>
</dbReference>
<dbReference type="InterPro" id="IPR008995">
    <property type="entry name" value="Mo/tungstate-bd_C_term_dom"/>
</dbReference>
<dbReference type="EMBL" id="AECV01000018">
    <property type="protein sequence ID" value="EFW29646.1"/>
    <property type="molecule type" value="Genomic_DNA"/>
</dbReference>
<dbReference type="PROSITE" id="PS00211">
    <property type="entry name" value="ABC_TRANSPORTER_1"/>
    <property type="match status" value="1"/>
</dbReference>
<gene>
    <name evidence="5" type="ORF">HMPREF9555_01158</name>
</gene>
<dbReference type="GO" id="GO:0016887">
    <property type="term" value="F:ATP hydrolysis activity"/>
    <property type="evidence" value="ECO:0007669"/>
    <property type="project" value="InterPro"/>
</dbReference>
<dbReference type="STRING" id="749551.HMPREF9555_01158"/>
<keyword evidence="1" id="KW-0813">Transport</keyword>
<dbReference type="Pfam" id="PF00005">
    <property type="entry name" value="ABC_tran"/>
    <property type="match status" value="1"/>
</dbReference>
<evidence type="ECO:0000256" key="3">
    <source>
        <dbReference type="ARBA" id="ARBA00022840"/>
    </source>
</evidence>
<dbReference type="PROSITE" id="PS50893">
    <property type="entry name" value="ABC_TRANSPORTER_2"/>
    <property type="match status" value="1"/>
</dbReference>
<comment type="caution">
    <text evidence="5">The sequence shown here is derived from an EMBL/GenBank/DDBJ whole genome shotgun (WGS) entry which is preliminary data.</text>
</comment>
<dbReference type="SMART" id="SM00382">
    <property type="entry name" value="AAA"/>
    <property type="match status" value="1"/>
</dbReference>
<evidence type="ECO:0000313" key="5">
    <source>
        <dbReference type="EMBL" id="EFW29646.1"/>
    </source>
</evidence>
<dbReference type="PANTHER" id="PTHR42781">
    <property type="entry name" value="SPERMIDINE/PUTRESCINE IMPORT ATP-BINDING PROTEIN POTA"/>
    <property type="match status" value="1"/>
</dbReference>
<dbReference type="Proteomes" id="UP000004633">
    <property type="component" value="Unassembled WGS sequence"/>
</dbReference>
<dbReference type="SUPFAM" id="SSF50331">
    <property type="entry name" value="MOP-like"/>
    <property type="match status" value="1"/>
</dbReference>
<keyword evidence="3 5" id="KW-0067">ATP-binding</keyword>
<evidence type="ECO:0000313" key="6">
    <source>
        <dbReference type="Proteomes" id="UP000004633"/>
    </source>
</evidence>
<feature type="domain" description="ABC transporter" evidence="4">
    <location>
        <begin position="2"/>
        <end position="232"/>
    </location>
</feature>
<keyword evidence="6" id="KW-1185">Reference proteome</keyword>
<name>E7N2E2_9FIRM</name>
<dbReference type="Gene3D" id="3.40.50.300">
    <property type="entry name" value="P-loop containing nucleotide triphosphate hydrolases"/>
    <property type="match status" value="1"/>
</dbReference>
<organism evidence="5 6">
    <name type="scientific">Selenomonas artemidis F0399</name>
    <dbReference type="NCBI Taxonomy" id="749551"/>
    <lineage>
        <taxon>Bacteria</taxon>
        <taxon>Bacillati</taxon>
        <taxon>Bacillota</taxon>
        <taxon>Negativicutes</taxon>
        <taxon>Selenomonadales</taxon>
        <taxon>Selenomonadaceae</taxon>
        <taxon>Selenomonas</taxon>
    </lineage>
</organism>
<sequence length="352" mass="38995">MELIVNIEKKLRDFTLRTDFTLGDTTLALLGASGSGKSMTLKCIAGLEHPDSGRIVLNGRTLFDSAQGIDLPPQQRNVGYLFQNYALFPNMTVRENIIFALMDTDAEKERIFTENVARFSLHGLENAYPAGLSGGQQQRVAFARILARGAEILLLDEPLSALDTHLKWQIETALREILTAQGISAILVTHDRDEAFRIAQEIATVDRGTLTPPMDKHALFKSPGTRAATTLTGCKNISAACRLDDRHIGAIDWGVTLAVPQETADHLEDIRSVAIRAHYMSIAETGAENTFPAAVTEIIESTFSYIVMLRFTSDMKSIRWEVDKPVWAEHPLSLGDIVPFRLPAEHLMLLRD</sequence>
<keyword evidence="2" id="KW-0547">Nucleotide-binding</keyword>
<dbReference type="InterPro" id="IPR050093">
    <property type="entry name" value="ABC_SmlMolc_Importer"/>
</dbReference>
<dbReference type="AlphaFoldDB" id="E7N2E2"/>